<dbReference type="GO" id="GO:0003700">
    <property type="term" value="F:DNA-binding transcription factor activity"/>
    <property type="evidence" value="ECO:0007669"/>
    <property type="project" value="InterPro"/>
</dbReference>
<organism evidence="5 6">
    <name type="scientific">Leptospira kirschneri str. H1</name>
    <dbReference type="NCBI Taxonomy" id="1049966"/>
    <lineage>
        <taxon>Bacteria</taxon>
        <taxon>Pseudomonadati</taxon>
        <taxon>Spirochaetota</taxon>
        <taxon>Spirochaetia</taxon>
        <taxon>Leptospirales</taxon>
        <taxon>Leptospiraceae</taxon>
        <taxon>Leptospira</taxon>
    </lineage>
</organism>
<keyword evidence="3" id="KW-0804">Transcription</keyword>
<evidence type="ECO:0000259" key="4">
    <source>
        <dbReference type="PROSITE" id="PS50995"/>
    </source>
</evidence>
<dbReference type="Gene3D" id="1.10.10.10">
    <property type="entry name" value="Winged helix-like DNA-binding domain superfamily/Winged helix DNA-binding domain"/>
    <property type="match status" value="1"/>
</dbReference>
<dbReference type="RefSeq" id="WP_004765582.1">
    <property type="nucleotide sequence ID" value="NZ_AHMY02000041.1"/>
</dbReference>
<feature type="domain" description="HTH marR-type" evidence="4">
    <location>
        <begin position="22"/>
        <end position="157"/>
    </location>
</feature>
<protein>
    <submittedName>
        <fullName evidence="5">MarR family protein</fullName>
    </submittedName>
</protein>
<gene>
    <name evidence="5" type="ORF">LEP1GSC081_4207</name>
</gene>
<dbReference type="SUPFAM" id="SSF46785">
    <property type="entry name" value="Winged helix' DNA-binding domain"/>
    <property type="match status" value="1"/>
</dbReference>
<dbReference type="EMBL" id="AHMY02000041">
    <property type="protein sequence ID" value="EKO15571.1"/>
    <property type="molecule type" value="Genomic_DNA"/>
</dbReference>
<dbReference type="PANTHER" id="PTHR33164:SF64">
    <property type="entry name" value="TRANSCRIPTIONAL REGULATOR SLYA"/>
    <property type="match status" value="1"/>
</dbReference>
<evidence type="ECO:0000256" key="3">
    <source>
        <dbReference type="ARBA" id="ARBA00023163"/>
    </source>
</evidence>
<name>A0A0E2BEF4_9LEPT</name>
<accession>A0A0E2BEF4</accession>
<reference evidence="5 6" key="1">
    <citation type="submission" date="2012-10" db="EMBL/GenBank/DDBJ databases">
        <authorList>
            <person name="Harkins D.M."/>
            <person name="Durkin A.S."/>
            <person name="Brinkac L.M."/>
            <person name="Selengut J.D."/>
            <person name="Sanka R."/>
            <person name="DePew J."/>
            <person name="Purushe J."/>
            <person name="Peacock S.J."/>
            <person name="Thaipadungpanit J."/>
            <person name="Wuthiekanun V.W."/>
            <person name="Day N.P."/>
            <person name="Vinetz J.M."/>
            <person name="Sutton G.G."/>
            <person name="Nelson W.C."/>
            <person name="Fouts D.E."/>
        </authorList>
    </citation>
    <scope>NUCLEOTIDE SEQUENCE [LARGE SCALE GENOMIC DNA]</scope>
    <source>
        <strain evidence="5 6">H1</strain>
    </source>
</reference>
<comment type="caution">
    <text evidence="5">The sequence shown here is derived from an EMBL/GenBank/DDBJ whole genome shotgun (WGS) entry which is preliminary data.</text>
</comment>
<evidence type="ECO:0000256" key="1">
    <source>
        <dbReference type="ARBA" id="ARBA00023015"/>
    </source>
</evidence>
<dbReference type="GO" id="GO:0006950">
    <property type="term" value="P:response to stress"/>
    <property type="evidence" value="ECO:0007669"/>
    <property type="project" value="TreeGrafter"/>
</dbReference>
<dbReference type="InterPro" id="IPR036388">
    <property type="entry name" value="WH-like_DNA-bd_sf"/>
</dbReference>
<dbReference type="AlphaFoldDB" id="A0A0E2BEF4"/>
<keyword evidence="1" id="KW-0805">Transcription regulation</keyword>
<dbReference type="InterPro" id="IPR000835">
    <property type="entry name" value="HTH_MarR-typ"/>
</dbReference>
<evidence type="ECO:0000313" key="5">
    <source>
        <dbReference type="EMBL" id="EKO15571.1"/>
    </source>
</evidence>
<dbReference type="PANTHER" id="PTHR33164">
    <property type="entry name" value="TRANSCRIPTIONAL REGULATOR, MARR FAMILY"/>
    <property type="match status" value="1"/>
</dbReference>
<dbReference type="Pfam" id="PF01047">
    <property type="entry name" value="MarR"/>
    <property type="match status" value="1"/>
</dbReference>
<dbReference type="InterPro" id="IPR039422">
    <property type="entry name" value="MarR/SlyA-like"/>
</dbReference>
<keyword evidence="2" id="KW-0238">DNA-binding</keyword>
<dbReference type="GO" id="GO:0003677">
    <property type="term" value="F:DNA binding"/>
    <property type="evidence" value="ECO:0007669"/>
    <property type="project" value="UniProtKB-KW"/>
</dbReference>
<dbReference type="Proteomes" id="UP000006253">
    <property type="component" value="Unassembled WGS sequence"/>
</dbReference>
<dbReference type="SMART" id="SM00347">
    <property type="entry name" value="HTH_MARR"/>
    <property type="match status" value="1"/>
</dbReference>
<evidence type="ECO:0000313" key="6">
    <source>
        <dbReference type="Proteomes" id="UP000006253"/>
    </source>
</evidence>
<sequence length="161" mass="18690">MSKRKLKEKKVRKKTFSVNKAEDSSGFLLWQVTSLWQRGIQKVLSPLDLTHSQFVLLASIYWLQLHLEDVTQIKLSKHTKIDPMTTSSVLRTLQSKKLILRKEHSTDTRAKIVELTEVGKKITEKAVKLVETFDSNFFNFIDNEIADFNLKLNTLIENNFP</sequence>
<dbReference type="InterPro" id="IPR036390">
    <property type="entry name" value="WH_DNA-bd_sf"/>
</dbReference>
<dbReference type="PROSITE" id="PS50995">
    <property type="entry name" value="HTH_MARR_2"/>
    <property type="match status" value="1"/>
</dbReference>
<proteinExistence type="predicted"/>
<evidence type="ECO:0000256" key="2">
    <source>
        <dbReference type="ARBA" id="ARBA00023125"/>
    </source>
</evidence>